<dbReference type="SUPFAM" id="SSF53448">
    <property type="entry name" value="Nucleotide-diphospho-sugar transferases"/>
    <property type="match status" value="1"/>
</dbReference>
<feature type="domain" description="Glycosyltransferase 2-like" evidence="1">
    <location>
        <begin position="1"/>
        <end position="137"/>
    </location>
</feature>
<evidence type="ECO:0000313" key="2">
    <source>
        <dbReference type="EMBL" id="GAL86706.1"/>
    </source>
</evidence>
<reference evidence="2 3" key="1">
    <citation type="submission" date="2014-09" db="EMBL/GenBank/DDBJ databases">
        <title>Sporocytophaga myxococcoides PG-01 genome sequencing.</title>
        <authorList>
            <person name="Liu L."/>
            <person name="Gao P.J."/>
            <person name="Chen G.J."/>
            <person name="Wang L.S."/>
        </authorList>
    </citation>
    <scope>NUCLEOTIDE SEQUENCE [LARGE SCALE GENOMIC DNA]</scope>
    <source>
        <strain evidence="2 3">PG-01</strain>
    </source>
</reference>
<evidence type="ECO:0000313" key="3">
    <source>
        <dbReference type="Proteomes" id="UP000030185"/>
    </source>
</evidence>
<comment type="caution">
    <text evidence="2">The sequence shown here is derived from an EMBL/GenBank/DDBJ whole genome shotgun (WGS) entry which is preliminary data.</text>
</comment>
<accession>A0A098LI75</accession>
<proteinExistence type="predicted"/>
<keyword evidence="2" id="KW-0808">Transferase</keyword>
<dbReference type="Proteomes" id="UP000030185">
    <property type="component" value="Unassembled WGS sequence"/>
</dbReference>
<dbReference type="EMBL" id="BBLT01000009">
    <property type="protein sequence ID" value="GAL86706.1"/>
    <property type="molecule type" value="Genomic_DNA"/>
</dbReference>
<organism evidence="2 3">
    <name type="scientific">Sporocytophaga myxococcoides</name>
    <dbReference type="NCBI Taxonomy" id="153721"/>
    <lineage>
        <taxon>Bacteria</taxon>
        <taxon>Pseudomonadati</taxon>
        <taxon>Bacteroidota</taxon>
        <taxon>Cytophagia</taxon>
        <taxon>Cytophagales</taxon>
        <taxon>Cytophagaceae</taxon>
        <taxon>Sporocytophaga</taxon>
    </lineage>
</organism>
<dbReference type="InterPro" id="IPR015037">
    <property type="entry name" value="DUF1919"/>
</dbReference>
<keyword evidence="3" id="KW-1185">Reference proteome</keyword>
<sequence length="652" mass="78090">MTTYNQEQYIAKALDSILSQKHDYNYEIVVSDDCSTDNTRQIIKDYQKEYPHIIRPILNNKNLGVSKNCIQNFRSCRGEYIATLDGDDYWTDQDKIKKQITFLDENPQYVISCHRYKRFYTETQKYEDDLHPELFIDKPDGFEFGQEYYFEKWLTQTLTMVFRNSAMEDTPHFETNRYCWDTQIFWTLLNKGKGYVHNFFGGVYLIHSKGVWSKHIDQQKYSLNYLSIEELYRDFHDNIHLKRIYNLYKKNLPWIKSEFRRPLNPEILSNKHFTIVSDDNWGEELYKAFNLPRLTPFIGTHIYNKDFVKLTDKFSYYINQKIKFIDLSESNNIKEFRHTYGTQYPIGKLDDIEIHFTKFRSEQDALNSWEDGKNNIVWDNIYFKMDASHEGENIDEINNFQKTQVKNKVCFLNHHDKNKLKELVNKDNLIIMDFWNPQSDIFFPYSISTFDVITWLNTGKAYYYQSKYDVNNIFSPVRKRFFHFTEFDGNNAGLLDADLYANAYQIRTNNDTEVIKISYDKQDEEYFRLSLQEPEHPLNIDLYVDLSEKENRHILILMNGDKEASLTMDIIARDENENDFSIKSLTKANIEQEYQWLHFDFTSLPHDQNFNFLLSRIKSFSFYINEREKAKGEVNILAFFAGSMDKFQELID</sequence>
<dbReference type="Pfam" id="PF08942">
    <property type="entry name" value="DUF1919"/>
    <property type="match status" value="1"/>
</dbReference>
<dbReference type="InterPro" id="IPR029044">
    <property type="entry name" value="Nucleotide-diphossugar_trans"/>
</dbReference>
<name>A0A098LI75_9BACT</name>
<dbReference type="PANTHER" id="PTHR22916">
    <property type="entry name" value="GLYCOSYLTRANSFERASE"/>
    <property type="match status" value="1"/>
</dbReference>
<protein>
    <submittedName>
        <fullName evidence="2">Glycosyl transferase family protein</fullName>
    </submittedName>
</protein>
<dbReference type="InterPro" id="IPR001173">
    <property type="entry name" value="Glyco_trans_2-like"/>
</dbReference>
<dbReference type="Gene3D" id="3.90.550.10">
    <property type="entry name" value="Spore Coat Polysaccharide Biosynthesis Protein SpsA, Chain A"/>
    <property type="match status" value="1"/>
</dbReference>
<dbReference type="STRING" id="153721.MYP_3936"/>
<gene>
    <name evidence="2" type="ORF">MYP_3936</name>
</gene>
<dbReference type="GO" id="GO:0016758">
    <property type="term" value="F:hexosyltransferase activity"/>
    <property type="evidence" value="ECO:0007669"/>
    <property type="project" value="UniProtKB-ARBA"/>
</dbReference>
<dbReference type="InterPro" id="IPR037226">
    <property type="entry name" value="CAC2185-like_sf"/>
</dbReference>
<dbReference type="AlphaFoldDB" id="A0A098LI75"/>
<dbReference type="eggNOG" id="COG3955">
    <property type="taxonomic scope" value="Bacteria"/>
</dbReference>
<evidence type="ECO:0000259" key="1">
    <source>
        <dbReference type="Pfam" id="PF00535"/>
    </source>
</evidence>
<dbReference type="SUPFAM" id="SSF142795">
    <property type="entry name" value="CAC2185-like"/>
    <property type="match status" value="1"/>
</dbReference>
<dbReference type="PANTHER" id="PTHR22916:SF3">
    <property type="entry name" value="UDP-GLCNAC:BETAGAL BETA-1,3-N-ACETYLGLUCOSAMINYLTRANSFERASE-LIKE PROTEIN 1"/>
    <property type="match status" value="1"/>
</dbReference>
<dbReference type="Pfam" id="PF00535">
    <property type="entry name" value="Glycos_transf_2"/>
    <property type="match status" value="1"/>
</dbReference>
<dbReference type="eggNOG" id="COG0463">
    <property type="taxonomic scope" value="Bacteria"/>
</dbReference>